<reference evidence="8 9" key="1">
    <citation type="submission" date="2015-12" db="EMBL/GenBank/DDBJ databases">
        <authorList>
            <person name="Shamseldin A."/>
            <person name="Moawad H."/>
            <person name="Abd El-Rahim W.M."/>
            <person name="Sadowsky M.J."/>
        </authorList>
    </citation>
    <scope>NUCLEOTIDE SEQUENCE [LARGE SCALE GENOMIC DNA]</scope>
    <source>
        <strain evidence="8 9">DG5B</strain>
    </source>
</reference>
<dbReference type="Gene3D" id="3.30.565.10">
    <property type="entry name" value="Histidine kinase-like ATPase, C-terminal domain"/>
    <property type="match status" value="1"/>
</dbReference>
<organism evidence="8 9">
    <name type="scientific">Hymenobacter sedentarius</name>
    <dbReference type="NCBI Taxonomy" id="1411621"/>
    <lineage>
        <taxon>Bacteria</taxon>
        <taxon>Pseudomonadati</taxon>
        <taxon>Bacteroidota</taxon>
        <taxon>Cytophagia</taxon>
        <taxon>Cytophagales</taxon>
        <taxon>Hymenobacteraceae</taxon>
        <taxon>Hymenobacter</taxon>
    </lineage>
</organism>
<dbReference type="FunFam" id="3.30.565.10:FF:000006">
    <property type="entry name" value="Sensor histidine kinase WalK"/>
    <property type="match status" value="1"/>
</dbReference>
<dbReference type="GO" id="GO:0004673">
    <property type="term" value="F:protein histidine kinase activity"/>
    <property type="evidence" value="ECO:0007669"/>
    <property type="project" value="UniProtKB-EC"/>
</dbReference>
<protein>
    <recommendedName>
        <fullName evidence="2">histidine kinase</fullName>
        <ecNumber evidence="2">2.7.13.3</ecNumber>
    </recommendedName>
</protein>
<dbReference type="KEGG" id="hyg:AUC43_07020"/>
<dbReference type="Pfam" id="PF02518">
    <property type="entry name" value="HATPase_c"/>
    <property type="match status" value="1"/>
</dbReference>
<keyword evidence="4" id="KW-0808">Transferase</keyword>
<keyword evidence="6" id="KW-0902">Two-component regulatory system</keyword>
<dbReference type="RefSeq" id="WP_068191376.1">
    <property type="nucleotide sequence ID" value="NZ_CP013909.1"/>
</dbReference>
<comment type="catalytic activity">
    <reaction evidence="1">
        <text>ATP + protein L-histidine = ADP + protein N-phospho-L-histidine.</text>
        <dbReference type="EC" id="2.7.13.3"/>
    </reaction>
</comment>
<evidence type="ECO:0000313" key="8">
    <source>
        <dbReference type="EMBL" id="ALW84860.1"/>
    </source>
</evidence>
<dbReference type="EMBL" id="CP013909">
    <property type="protein sequence ID" value="ALW84860.1"/>
    <property type="molecule type" value="Genomic_DNA"/>
</dbReference>
<dbReference type="PANTHER" id="PTHR43711">
    <property type="entry name" value="TWO-COMPONENT HISTIDINE KINASE"/>
    <property type="match status" value="1"/>
</dbReference>
<dbReference type="InterPro" id="IPR004358">
    <property type="entry name" value="Sig_transdc_His_kin-like_C"/>
</dbReference>
<dbReference type="Gene3D" id="3.30.450.20">
    <property type="entry name" value="PAS domain"/>
    <property type="match status" value="1"/>
</dbReference>
<dbReference type="SMART" id="SM00387">
    <property type="entry name" value="HATPase_c"/>
    <property type="match status" value="1"/>
</dbReference>
<dbReference type="CDD" id="cd00075">
    <property type="entry name" value="HATPase"/>
    <property type="match status" value="1"/>
</dbReference>
<evidence type="ECO:0000256" key="5">
    <source>
        <dbReference type="ARBA" id="ARBA00022777"/>
    </source>
</evidence>
<keyword evidence="5" id="KW-0418">Kinase</keyword>
<dbReference type="InterPro" id="IPR035965">
    <property type="entry name" value="PAS-like_dom_sf"/>
</dbReference>
<dbReference type="AlphaFoldDB" id="A0A0U4A9M4"/>
<dbReference type="InterPro" id="IPR050736">
    <property type="entry name" value="Sensor_HK_Regulatory"/>
</dbReference>
<dbReference type="Proteomes" id="UP000059542">
    <property type="component" value="Chromosome"/>
</dbReference>
<dbReference type="SUPFAM" id="SSF55785">
    <property type="entry name" value="PYP-like sensor domain (PAS domain)"/>
    <property type="match status" value="1"/>
</dbReference>
<gene>
    <name evidence="8" type="ORF">AUC43_07020</name>
</gene>
<evidence type="ECO:0000256" key="6">
    <source>
        <dbReference type="ARBA" id="ARBA00023012"/>
    </source>
</evidence>
<dbReference type="EC" id="2.7.13.3" evidence="2"/>
<proteinExistence type="predicted"/>
<dbReference type="InterPro" id="IPR036890">
    <property type="entry name" value="HATPase_C_sf"/>
</dbReference>
<accession>A0A0U4A9M4</accession>
<dbReference type="InterPro" id="IPR003594">
    <property type="entry name" value="HATPase_dom"/>
</dbReference>
<dbReference type="InterPro" id="IPR005467">
    <property type="entry name" value="His_kinase_dom"/>
</dbReference>
<evidence type="ECO:0000256" key="4">
    <source>
        <dbReference type="ARBA" id="ARBA00022679"/>
    </source>
</evidence>
<dbReference type="OrthoDB" id="9757990at2"/>
<sequence length="361" mass="41066">MLEQIEVFRHLLEGNPLLLFAYSVSTSQVVYVNEAYERLFAPRRRETATADLPWLLSCLPAEDQKYALACFAELANGELHDDLLLRMQAAPDAPLRWLCVRAYRAVASDGQVLLCGSAQDVTVEQEYTRNADKFMAKKNTTLEILSHDLAGPFNMLHQLAVYFREKTEDLHDPQLEKLVQVMQDTCRDSVNLIREFVDSEFVESSNVQLKRARVDLSASLQQVMDTYQQSERLVAKHFSFSSTPDHIYVELDNNKFLQVINNLLSNAIKFTREGGHIDVRLEQHPDHVLVTVADDGIGIPEKLQPVLFDRFTKARRPGLRGEKTTGLGMSIIQALVRLHDGTIWFESQENAGTTFYIKLPN</sequence>
<dbReference type="PROSITE" id="PS50109">
    <property type="entry name" value="HIS_KIN"/>
    <property type="match status" value="1"/>
</dbReference>
<feature type="domain" description="Histidine kinase" evidence="7">
    <location>
        <begin position="144"/>
        <end position="361"/>
    </location>
</feature>
<dbReference type="STRING" id="1411621.AUC43_07020"/>
<dbReference type="PANTHER" id="PTHR43711:SF26">
    <property type="entry name" value="SENSOR HISTIDINE KINASE RCSC"/>
    <property type="match status" value="1"/>
</dbReference>
<evidence type="ECO:0000256" key="1">
    <source>
        <dbReference type="ARBA" id="ARBA00000085"/>
    </source>
</evidence>
<evidence type="ECO:0000256" key="2">
    <source>
        <dbReference type="ARBA" id="ARBA00012438"/>
    </source>
</evidence>
<evidence type="ECO:0000256" key="3">
    <source>
        <dbReference type="ARBA" id="ARBA00022553"/>
    </source>
</evidence>
<keyword evidence="9" id="KW-1185">Reference proteome</keyword>
<dbReference type="SUPFAM" id="SSF55874">
    <property type="entry name" value="ATPase domain of HSP90 chaperone/DNA topoisomerase II/histidine kinase"/>
    <property type="match status" value="1"/>
</dbReference>
<evidence type="ECO:0000313" key="9">
    <source>
        <dbReference type="Proteomes" id="UP000059542"/>
    </source>
</evidence>
<dbReference type="PRINTS" id="PR00344">
    <property type="entry name" value="BCTRLSENSOR"/>
</dbReference>
<evidence type="ECO:0000259" key="7">
    <source>
        <dbReference type="PROSITE" id="PS50109"/>
    </source>
</evidence>
<name>A0A0U4A9M4_9BACT</name>
<keyword evidence="3" id="KW-0597">Phosphoprotein</keyword>
<dbReference type="GO" id="GO:0000160">
    <property type="term" value="P:phosphorelay signal transduction system"/>
    <property type="evidence" value="ECO:0007669"/>
    <property type="project" value="UniProtKB-KW"/>
</dbReference>